<dbReference type="RefSeq" id="WP_032580553.1">
    <property type="nucleotide sequence ID" value="NZ_JGDS01000069.1"/>
</dbReference>
<keyword evidence="2" id="KW-0805">Transcription regulation</keyword>
<dbReference type="InterPro" id="IPR014327">
    <property type="entry name" value="RNA_pol_sigma70_bacteroid"/>
</dbReference>
<evidence type="ECO:0000256" key="1">
    <source>
        <dbReference type="ARBA" id="ARBA00010641"/>
    </source>
</evidence>
<comment type="caution">
    <text evidence="7">The sequence shown here is derived from an EMBL/GenBank/DDBJ whole genome shotgun (WGS) entry which is preliminary data.</text>
</comment>
<sequence>MVDFEQFYITWYSRAKYFAREYVHSESDAENIIQDVFLHLYERRDLMDAYTNLTAYLFTSIKNRCLDYLRKWVLEQETAQGVQDEFDMELRMKYDSLEIFNTQFSDETDIGELLDNALQKLPERCRNIFIMNKLEGKKQKEIAEELNLSINTVESQMGIAYKKLREELKDCLPLFIFLFAIS</sequence>
<dbReference type="InterPro" id="IPR014284">
    <property type="entry name" value="RNA_pol_sigma-70_dom"/>
</dbReference>
<dbReference type="Gene3D" id="1.10.1740.10">
    <property type="match status" value="1"/>
</dbReference>
<evidence type="ECO:0000259" key="5">
    <source>
        <dbReference type="Pfam" id="PF04542"/>
    </source>
</evidence>
<name>A0A016CIN5_BACFG</name>
<dbReference type="Proteomes" id="UP000020938">
    <property type="component" value="Unassembled WGS sequence"/>
</dbReference>
<evidence type="ECO:0000313" key="7">
    <source>
        <dbReference type="EMBL" id="EXZ71269.1"/>
    </source>
</evidence>
<gene>
    <name evidence="7" type="ORF">M123_4435</name>
</gene>
<dbReference type="NCBIfam" id="TIGR02985">
    <property type="entry name" value="Sig70_bacteroi1"/>
    <property type="match status" value="1"/>
</dbReference>
<dbReference type="GO" id="GO:0016987">
    <property type="term" value="F:sigma factor activity"/>
    <property type="evidence" value="ECO:0007669"/>
    <property type="project" value="UniProtKB-KW"/>
</dbReference>
<dbReference type="GO" id="GO:0003677">
    <property type="term" value="F:DNA binding"/>
    <property type="evidence" value="ECO:0007669"/>
    <property type="project" value="InterPro"/>
</dbReference>
<dbReference type="Gene3D" id="1.10.10.10">
    <property type="entry name" value="Winged helix-like DNA-binding domain superfamily/Winged helix DNA-binding domain"/>
    <property type="match status" value="1"/>
</dbReference>
<evidence type="ECO:0000259" key="6">
    <source>
        <dbReference type="Pfam" id="PF08281"/>
    </source>
</evidence>
<evidence type="ECO:0000256" key="3">
    <source>
        <dbReference type="ARBA" id="ARBA00023082"/>
    </source>
</evidence>
<dbReference type="AlphaFoldDB" id="A0A016CIN5"/>
<dbReference type="InterPro" id="IPR039425">
    <property type="entry name" value="RNA_pol_sigma-70-like"/>
</dbReference>
<dbReference type="Pfam" id="PF04542">
    <property type="entry name" value="Sigma70_r2"/>
    <property type="match status" value="1"/>
</dbReference>
<feature type="domain" description="RNA polymerase sigma factor 70 region 4 type 2" evidence="6">
    <location>
        <begin position="112"/>
        <end position="164"/>
    </location>
</feature>
<evidence type="ECO:0000256" key="2">
    <source>
        <dbReference type="ARBA" id="ARBA00023015"/>
    </source>
</evidence>
<evidence type="ECO:0000313" key="8">
    <source>
        <dbReference type="Proteomes" id="UP000020938"/>
    </source>
</evidence>
<dbReference type="InterPro" id="IPR013324">
    <property type="entry name" value="RNA_pol_sigma_r3/r4-like"/>
</dbReference>
<proteinExistence type="inferred from homology"/>
<dbReference type="PATRIC" id="fig|1339314.3.peg.4557"/>
<dbReference type="InterPro" id="IPR036388">
    <property type="entry name" value="WH-like_DNA-bd_sf"/>
</dbReference>
<dbReference type="SUPFAM" id="SSF88659">
    <property type="entry name" value="Sigma3 and sigma4 domains of RNA polymerase sigma factors"/>
    <property type="match status" value="1"/>
</dbReference>
<accession>A0A016CIN5</accession>
<reference evidence="7 8" key="1">
    <citation type="submission" date="2014-02" db="EMBL/GenBank/DDBJ databases">
        <authorList>
            <person name="Sears C."/>
            <person name="Carroll K."/>
            <person name="Sack B.R."/>
            <person name="Qadri F."/>
            <person name="Myers L.L."/>
            <person name="Chung G.-T."/>
            <person name="Escheverria P."/>
            <person name="Fraser C.M."/>
            <person name="Sadzewicz L."/>
            <person name="Shefchek K.A."/>
            <person name="Tallon L."/>
            <person name="Das S.P."/>
            <person name="Daugherty S."/>
            <person name="Mongodin E.F."/>
        </authorList>
    </citation>
    <scope>NUCLEOTIDE SEQUENCE [LARGE SCALE GENOMIC DNA]</scope>
    <source>
        <strain evidence="7 8">3976T8</strain>
    </source>
</reference>
<dbReference type="EMBL" id="JGDS01000069">
    <property type="protein sequence ID" value="EXZ71269.1"/>
    <property type="molecule type" value="Genomic_DNA"/>
</dbReference>
<protein>
    <submittedName>
        <fullName evidence="7">RNA polymerase sigma-70 factor, expansion 1 family protein</fullName>
    </submittedName>
</protein>
<dbReference type="GO" id="GO:0006352">
    <property type="term" value="P:DNA-templated transcription initiation"/>
    <property type="evidence" value="ECO:0007669"/>
    <property type="project" value="InterPro"/>
</dbReference>
<dbReference type="PANTHER" id="PTHR43133:SF46">
    <property type="entry name" value="RNA POLYMERASE SIGMA-70 FACTOR ECF SUBFAMILY"/>
    <property type="match status" value="1"/>
</dbReference>
<comment type="similarity">
    <text evidence="1">Belongs to the sigma-70 factor family. ECF subfamily.</text>
</comment>
<feature type="domain" description="RNA polymerase sigma-70 region 2" evidence="5">
    <location>
        <begin position="10"/>
        <end position="71"/>
    </location>
</feature>
<dbReference type="InterPro" id="IPR013249">
    <property type="entry name" value="RNA_pol_sigma70_r4_t2"/>
</dbReference>
<dbReference type="InterPro" id="IPR013325">
    <property type="entry name" value="RNA_pol_sigma_r2"/>
</dbReference>
<keyword evidence="4" id="KW-0804">Transcription</keyword>
<dbReference type="Pfam" id="PF08281">
    <property type="entry name" value="Sigma70_r4_2"/>
    <property type="match status" value="1"/>
</dbReference>
<dbReference type="InterPro" id="IPR007627">
    <property type="entry name" value="RNA_pol_sigma70_r2"/>
</dbReference>
<dbReference type="NCBIfam" id="TIGR02937">
    <property type="entry name" value="sigma70-ECF"/>
    <property type="match status" value="1"/>
</dbReference>
<keyword evidence="3" id="KW-0731">Sigma factor</keyword>
<dbReference type="PANTHER" id="PTHR43133">
    <property type="entry name" value="RNA POLYMERASE ECF-TYPE SIGMA FACTO"/>
    <property type="match status" value="1"/>
</dbReference>
<dbReference type="SUPFAM" id="SSF88946">
    <property type="entry name" value="Sigma2 domain of RNA polymerase sigma factors"/>
    <property type="match status" value="1"/>
</dbReference>
<organism evidence="7 8">
    <name type="scientific">Bacteroides fragilis str. 3976T8</name>
    <dbReference type="NCBI Taxonomy" id="1339314"/>
    <lineage>
        <taxon>Bacteria</taxon>
        <taxon>Pseudomonadati</taxon>
        <taxon>Bacteroidota</taxon>
        <taxon>Bacteroidia</taxon>
        <taxon>Bacteroidales</taxon>
        <taxon>Bacteroidaceae</taxon>
        <taxon>Bacteroides</taxon>
    </lineage>
</organism>
<dbReference type="CDD" id="cd06171">
    <property type="entry name" value="Sigma70_r4"/>
    <property type="match status" value="1"/>
</dbReference>
<evidence type="ECO:0000256" key="4">
    <source>
        <dbReference type="ARBA" id="ARBA00023163"/>
    </source>
</evidence>